<feature type="transmembrane region" description="Helical" evidence="8">
    <location>
        <begin position="89"/>
        <end position="115"/>
    </location>
</feature>
<evidence type="ECO:0000256" key="8">
    <source>
        <dbReference type="SAM" id="Phobius"/>
    </source>
</evidence>
<keyword evidence="6" id="KW-0739">Sodium transport</keyword>
<dbReference type="InterPro" id="IPR051163">
    <property type="entry name" value="Sodium:Solute_Symporter_SSF"/>
</dbReference>
<reference evidence="9" key="1">
    <citation type="journal article" date="2021" name="Sci. Adv.">
        <title>The American lobster genome reveals insights on longevity, neural, and immune adaptations.</title>
        <authorList>
            <person name="Polinski J.M."/>
            <person name="Zimin A.V."/>
            <person name="Clark K.F."/>
            <person name="Kohn A.B."/>
            <person name="Sadowski N."/>
            <person name="Timp W."/>
            <person name="Ptitsyn A."/>
            <person name="Khanna P."/>
            <person name="Romanova D.Y."/>
            <person name="Williams P."/>
            <person name="Greenwood S.J."/>
            <person name="Moroz L.L."/>
            <person name="Walt D.R."/>
            <person name="Bodnar A.G."/>
        </authorList>
    </citation>
    <scope>NUCLEOTIDE SEQUENCE</scope>
    <source>
        <strain evidence="9">GMGI-L3</strain>
    </source>
</reference>
<keyword evidence="10" id="KW-1185">Reference proteome</keyword>
<comment type="caution">
    <text evidence="9">The sequence shown here is derived from an EMBL/GenBank/DDBJ whole genome shotgun (WGS) entry which is preliminary data.</text>
</comment>
<evidence type="ECO:0000256" key="3">
    <source>
        <dbReference type="ARBA" id="ARBA00022475"/>
    </source>
</evidence>
<comment type="subcellular location">
    <subcellularLocation>
        <location evidence="1">Cell membrane</location>
        <topology evidence="1">Multi-pass membrane protein</topology>
    </subcellularLocation>
</comment>
<dbReference type="PROSITE" id="PS50283">
    <property type="entry name" value="NA_SOLUT_SYMP_3"/>
    <property type="match status" value="1"/>
</dbReference>
<name>A0A8J5KEJ8_HOMAM</name>
<evidence type="ECO:0000256" key="7">
    <source>
        <dbReference type="RuleBase" id="RU362091"/>
    </source>
</evidence>
<dbReference type="PANTHER" id="PTHR42985:SF40">
    <property type="entry name" value="LD47995P-RELATED"/>
    <property type="match status" value="1"/>
</dbReference>
<protein>
    <submittedName>
        <fullName evidence="9">Sodium-coupled monocarboxylate transporter 2-like 10</fullName>
    </submittedName>
</protein>
<dbReference type="PANTHER" id="PTHR42985">
    <property type="entry name" value="SODIUM-COUPLED MONOCARBOXYLATE TRANSPORTER"/>
    <property type="match status" value="1"/>
</dbReference>
<keyword evidence="8" id="KW-1133">Transmembrane helix</keyword>
<evidence type="ECO:0000256" key="4">
    <source>
        <dbReference type="ARBA" id="ARBA00023053"/>
    </source>
</evidence>
<keyword evidence="8" id="KW-0812">Transmembrane</keyword>
<dbReference type="AlphaFoldDB" id="A0A8J5KEJ8"/>
<keyword evidence="2" id="KW-0813">Transport</keyword>
<proteinExistence type="inferred from homology"/>
<evidence type="ECO:0000313" key="10">
    <source>
        <dbReference type="Proteomes" id="UP000747542"/>
    </source>
</evidence>
<dbReference type="InterPro" id="IPR001734">
    <property type="entry name" value="Na/solute_symporter"/>
</dbReference>
<keyword evidence="5" id="KW-0406">Ion transport</keyword>
<evidence type="ECO:0000256" key="2">
    <source>
        <dbReference type="ARBA" id="ARBA00022448"/>
    </source>
</evidence>
<sequence>MQTLLMFLGVLVVVIICCVDLGGLGNVWRIANEGNRIEFFNLDSSPFVRHTFWSTFVLGFYMMVGDIGLNQAVYQRFASVSSLRIAKRLSIFFLVGIYCLWTVFFLSGLVAFATYSTCDPLTSGKITKPDQILPFLVTDKLSHLTGLAGVFVSAVYGGVLSSLSSTGNSLACIIWEDFLKHRPYFSGLSSKSATNVVKIICKCFYLC</sequence>
<keyword evidence="4" id="KW-0915">Sodium</keyword>
<keyword evidence="8" id="KW-0472">Membrane</keyword>
<dbReference type="Proteomes" id="UP000747542">
    <property type="component" value="Unassembled WGS sequence"/>
</dbReference>
<dbReference type="Pfam" id="PF00474">
    <property type="entry name" value="SSF"/>
    <property type="match status" value="1"/>
</dbReference>
<dbReference type="EMBL" id="JAHLQT010013390">
    <property type="protein sequence ID" value="KAG7170831.1"/>
    <property type="molecule type" value="Genomic_DNA"/>
</dbReference>
<feature type="transmembrane region" description="Helical" evidence="8">
    <location>
        <begin position="51"/>
        <end position="69"/>
    </location>
</feature>
<organism evidence="9 10">
    <name type="scientific">Homarus americanus</name>
    <name type="common">American lobster</name>
    <dbReference type="NCBI Taxonomy" id="6706"/>
    <lineage>
        <taxon>Eukaryota</taxon>
        <taxon>Metazoa</taxon>
        <taxon>Ecdysozoa</taxon>
        <taxon>Arthropoda</taxon>
        <taxon>Crustacea</taxon>
        <taxon>Multicrustacea</taxon>
        <taxon>Malacostraca</taxon>
        <taxon>Eumalacostraca</taxon>
        <taxon>Eucarida</taxon>
        <taxon>Decapoda</taxon>
        <taxon>Pleocyemata</taxon>
        <taxon>Astacidea</taxon>
        <taxon>Nephropoidea</taxon>
        <taxon>Nephropidae</taxon>
        <taxon>Homarus</taxon>
    </lineage>
</organism>
<evidence type="ECO:0000256" key="5">
    <source>
        <dbReference type="ARBA" id="ARBA00023065"/>
    </source>
</evidence>
<feature type="transmembrane region" description="Helical" evidence="8">
    <location>
        <begin position="7"/>
        <end position="31"/>
    </location>
</feature>
<dbReference type="GO" id="GO:0006814">
    <property type="term" value="P:sodium ion transport"/>
    <property type="evidence" value="ECO:0007669"/>
    <property type="project" value="UniProtKB-KW"/>
</dbReference>
<dbReference type="GO" id="GO:0005886">
    <property type="term" value="C:plasma membrane"/>
    <property type="evidence" value="ECO:0007669"/>
    <property type="project" value="UniProtKB-SubCell"/>
</dbReference>
<comment type="similarity">
    <text evidence="7">Belongs to the sodium:solute symporter (SSF) (TC 2.A.21) family.</text>
</comment>
<gene>
    <name evidence="9" type="ORF">Hamer_G032156</name>
</gene>
<keyword evidence="3" id="KW-1003">Cell membrane</keyword>
<dbReference type="OrthoDB" id="6362896at2759"/>
<accession>A0A8J5KEJ8</accession>
<dbReference type="GO" id="GO:0015293">
    <property type="term" value="F:symporter activity"/>
    <property type="evidence" value="ECO:0007669"/>
    <property type="project" value="TreeGrafter"/>
</dbReference>
<evidence type="ECO:0000313" key="9">
    <source>
        <dbReference type="EMBL" id="KAG7170831.1"/>
    </source>
</evidence>
<evidence type="ECO:0000256" key="1">
    <source>
        <dbReference type="ARBA" id="ARBA00004651"/>
    </source>
</evidence>
<evidence type="ECO:0000256" key="6">
    <source>
        <dbReference type="ARBA" id="ARBA00023201"/>
    </source>
</evidence>